<dbReference type="EMBL" id="CP110232">
    <property type="protein sequence ID" value="WEG74185.1"/>
    <property type="molecule type" value="Genomic_DNA"/>
</dbReference>
<evidence type="ECO:0000313" key="2">
    <source>
        <dbReference type="Proteomes" id="UP001179647"/>
    </source>
</evidence>
<dbReference type="SUPFAM" id="SSF51735">
    <property type="entry name" value="NAD(P)-binding Rossmann-fold domains"/>
    <property type="match status" value="1"/>
</dbReference>
<dbReference type="Gene3D" id="3.40.50.720">
    <property type="entry name" value="NAD(P)-binding Rossmann-like Domain"/>
    <property type="match status" value="1"/>
</dbReference>
<dbReference type="KEGG" id="vie:OL234_04620"/>
<dbReference type="AlphaFoldDB" id="A0AAF0CW92"/>
<sequence>MKKILIFGGTRFFGKKVVTHFLNLGYDVTIATRGTTPDSFGQEVSRLIIDRGDYSHIGWKEIQNQHWHIVFDNICFTQNDAKIACHYLTDVQHYLVTSSLATYQGEASLDGYKESDFIPENYHTEATSDSDYEYGEGKREAESYLAHNYPGKVTYLRFPIVLDDDDYTERLHFYVKAALAKETIVFRRKTGRFSFVRASEIPSMLEFIILNNLTGPINLASDQIYSTKDFIIALKMALNLDELTVIYDSTQTPSPFSKYDEPLDTSLLKKQGYSVTSLDSWLPSLMTRLGEDEIKKTSKR</sequence>
<name>A0AAF0CW92_9ENTE</name>
<evidence type="ECO:0000313" key="1">
    <source>
        <dbReference type="EMBL" id="WEG74185.1"/>
    </source>
</evidence>
<keyword evidence="2" id="KW-1185">Reference proteome</keyword>
<dbReference type="Proteomes" id="UP001179647">
    <property type="component" value="Chromosome"/>
</dbReference>
<organism evidence="1 2">
    <name type="scientific">Vagococcus intermedius</name>
    <dbReference type="NCBI Taxonomy" id="2991418"/>
    <lineage>
        <taxon>Bacteria</taxon>
        <taxon>Bacillati</taxon>
        <taxon>Bacillota</taxon>
        <taxon>Bacilli</taxon>
        <taxon>Lactobacillales</taxon>
        <taxon>Enterococcaceae</taxon>
        <taxon>Vagococcus</taxon>
    </lineage>
</organism>
<gene>
    <name evidence="1" type="ORF">OL234_04620</name>
</gene>
<proteinExistence type="predicted"/>
<reference evidence="1" key="1">
    <citation type="submission" date="2022-10" db="EMBL/GenBank/DDBJ databases">
        <title>Vagococcus sp. isolated from poultry meat.</title>
        <authorList>
            <person name="Johansson P."/>
            <person name="Bjorkroth J."/>
        </authorList>
    </citation>
    <scope>NUCLEOTIDE SEQUENCE</scope>
    <source>
        <strain evidence="1">STAA11</strain>
    </source>
</reference>
<dbReference type="RefSeq" id="WP_275469984.1">
    <property type="nucleotide sequence ID" value="NZ_CP110232.1"/>
</dbReference>
<accession>A0AAF0CW92</accession>
<dbReference type="InterPro" id="IPR036291">
    <property type="entry name" value="NAD(P)-bd_dom_sf"/>
</dbReference>
<protein>
    <submittedName>
        <fullName evidence="1">NAD-dependent dehydratase</fullName>
    </submittedName>
</protein>